<dbReference type="InterPro" id="IPR006145">
    <property type="entry name" value="PsdUridine_synth_RsuA/RluA"/>
</dbReference>
<keyword evidence="4" id="KW-1185">Reference proteome</keyword>
<dbReference type="GO" id="GO:0009982">
    <property type="term" value="F:pseudouridine synthase activity"/>
    <property type="evidence" value="ECO:0007669"/>
    <property type="project" value="InterPro"/>
</dbReference>
<sequence>MIPDPSPGGPLPEIMSRRACAWPRRMQQGPARLITAEELRTWIVHEDERLLVVAKPGDVVCHPSKAGPWSSLVGAVREFTGLATVHLVFRLDRETSGIVVLAKDPKTASRLQVAMQERKIGKAYVAILTGAMREPVTVDQPLGDDVASPVFVKSAVRADGQRSVTHFSPITVAADDAFSLVRVVTETGRKHQIRAHAQWLGHSLVGDKIYGPDARCYLDFIDTGWTPALADKLLLPRQALHCAEIDLTRTGLAHVFRAPMAEDMRRFCAERGIVAPAEL</sequence>
<accession>B1ZUV5</accession>
<dbReference type="KEGG" id="ote:Oter_2644"/>
<dbReference type="GO" id="GO:0000455">
    <property type="term" value="P:enzyme-directed rRNA pseudouridine synthesis"/>
    <property type="evidence" value="ECO:0007669"/>
    <property type="project" value="TreeGrafter"/>
</dbReference>
<dbReference type="eggNOG" id="COG0564">
    <property type="taxonomic scope" value="Bacteria"/>
</dbReference>
<reference evidence="3 4" key="1">
    <citation type="journal article" date="2011" name="J. Bacteriol.">
        <title>Genome sequence of the verrucomicrobium Opitutus terrae PB90-1, an abundant inhabitant of rice paddy soil ecosystems.</title>
        <authorList>
            <person name="van Passel M.W."/>
            <person name="Kant R."/>
            <person name="Palva A."/>
            <person name="Copeland A."/>
            <person name="Lucas S."/>
            <person name="Lapidus A."/>
            <person name="Glavina del Rio T."/>
            <person name="Pitluck S."/>
            <person name="Goltsman E."/>
            <person name="Clum A."/>
            <person name="Sun H."/>
            <person name="Schmutz J."/>
            <person name="Larimer F.W."/>
            <person name="Land M.L."/>
            <person name="Hauser L."/>
            <person name="Kyrpides N."/>
            <person name="Mikhailova N."/>
            <person name="Richardson P.P."/>
            <person name="Janssen P.H."/>
            <person name="de Vos W.M."/>
            <person name="Smidt H."/>
        </authorList>
    </citation>
    <scope>NUCLEOTIDE SEQUENCE [LARGE SCALE GENOMIC DNA]</scope>
    <source>
        <strain evidence="4">DSM 11246 / JCM 15787 / PB90-1</strain>
    </source>
</reference>
<dbReference type="RefSeq" id="WP_012375460.1">
    <property type="nucleotide sequence ID" value="NC_010571.1"/>
</dbReference>
<dbReference type="PANTHER" id="PTHR21600">
    <property type="entry name" value="MITOCHONDRIAL RNA PSEUDOURIDINE SYNTHASE"/>
    <property type="match status" value="1"/>
</dbReference>
<name>B1ZUV5_OPITP</name>
<dbReference type="PANTHER" id="PTHR21600:SF87">
    <property type="entry name" value="RNA PSEUDOURIDYLATE SYNTHASE DOMAIN-CONTAINING PROTEIN 1"/>
    <property type="match status" value="1"/>
</dbReference>
<evidence type="ECO:0000313" key="4">
    <source>
        <dbReference type="Proteomes" id="UP000007013"/>
    </source>
</evidence>
<gene>
    <name evidence="3" type="ordered locus">Oter_2644</name>
</gene>
<dbReference type="GO" id="GO:0140098">
    <property type="term" value="F:catalytic activity, acting on RNA"/>
    <property type="evidence" value="ECO:0007669"/>
    <property type="project" value="UniProtKB-ARBA"/>
</dbReference>
<comment type="similarity">
    <text evidence="1">Belongs to the pseudouridine synthase RluA family.</text>
</comment>
<dbReference type="CDD" id="cd02869">
    <property type="entry name" value="PseudoU_synth_RluA_like"/>
    <property type="match status" value="1"/>
</dbReference>
<evidence type="ECO:0000256" key="1">
    <source>
        <dbReference type="ARBA" id="ARBA00010876"/>
    </source>
</evidence>
<dbReference type="InterPro" id="IPR050188">
    <property type="entry name" value="RluA_PseudoU_synthase"/>
</dbReference>
<dbReference type="GO" id="GO:0003723">
    <property type="term" value="F:RNA binding"/>
    <property type="evidence" value="ECO:0007669"/>
    <property type="project" value="InterPro"/>
</dbReference>
<protein>
    <submittedName>
        <fullName evidence="3">Pseudouridine synthase</fullName>
    </submittedName>
</protein>
<dbReference type="Proteomes" id="UP000007013">
    <property type="component" value="Chromosome"/>
</dbReference>
<dbReference type="InterPro" id="IPR020103">
    <property type="entry name" value="PsdUridine_synth_cat_dom_sf"/>
</dbReference>
<dbReference type="Pfam" id="PF00849">
    <property type="entry name" value="PseudoU_synth_2"/>
    <property type="match status" value="1"/>
</dbReference>
<dbReference type="Gene3D" id="3.30.2350.10">
    <property type="entry name" value="Pseudouridine synthase"/>
    <property type="match status" value="1"/>
</dbReference>
<dbReference type="AlphaFoldDB" id="B1ZUV5"/>
<proteinExistence type="inferred from homology"/>
<dbReference type="EMBL" id="CP001032">
    <property type="protein sequence ID" value="ACB75925.1"/>
    <property type="molecule type" value="Genomic_DNA"/>
</dbReference>
<evidence type="ECO:0000259" key="2">
    <source>
        <dbReference type="Pfam" id="PF00849"/>
    </source>
</evidence>
<evidence type="ECO:0000313" key="3">
    <source>
        <dbReference type="EMBL" id="ACB75925.1"/>
    </source>
</evidence>
<dbReference type="SUPFAM" id="SSF55120">
    <property type="entry name" value="Pseudouridine synthase"/>
    <property type="match status" value="1"/>
</dbReference>
<dbReference type="HOGENOM" id="CLU_016902_11_3_0"/>
<dbReference type="STRING" id="452637.Oter_2644"/>
<feature type="domain" description="Pseudouridine synthase RsuA/RluA-like" evidence="2">
    <location>
        <begin position="50"/>
        <end position="198"/>
    </location>
</feature>
<organism evidence="3 4">
    <name type="scientific">Opitutus terrae (strain DSM 11246 / JCM 15787 / PB90-1)</name>
    <dbReference type="NCBI Taxonomy" id="452637"/>
    <lineage>
        <taxon>Bacteria</taxon>
        <taxon>Pseudomonadati</taxon>
        <taxon>Verrucomicrobiota</taxon>
        <taxon>Opitutia</taxon>
        <taxon>Opitutales</taxon>
        <taxon>Opitutaceae</taxon>
        <taxon>Opitutus</taxon>
    </lineage>
</organism>